<accession>A0A0R2BTW7</accession>
<comment type="caution">
    <text evidence="4">The sequence shown here is derived from an EMBL/GenBank/DDBJ whole genome shotgun (WGS) entry which is preliminary data.</text>
</comment>
<dbReference type="PANTHER" id="PTHR34135:SF1">
    <property type="entry name" value="GLYCOSYL HYDROLASE FAMILY 25"/>
    <property type="match status" value="1"/>
</dbReference>
<dbReference type="SUPFAM" id="SSF51445">
    <property type="entry name" value="(Trans)glycosidases"/>
    <property type="match status" value="1"/>
</dbReference>
<dbReference type="Proteomes" id="UP000051813">
    <property type="component" value="Unassembled WGS sequence"/>
</dbReference>
<dbReference type="Gene3D" id="3.20.20.80">
    <property type="entry name" value="Glycosidases"/>
    <property type="match status" value="1"/>
</dbReference>
<name>A0A0R2BTW7_9LACO</name>
<dbReference type="Pfam" id="PF06605">
    <property type="entry name" value="Prophage_tail"/>
    <property type="match status" value="1"/>
</dbReference>
<dbReference type="GO" id="GO:0003796">
    <property type="term" value="F:lysozyme activity"/>
    <property type="evidence" value="ECO:0007669"/>
    <property type="project" value="InterPro"/>
</dbReference>
<dbReference type="GO" id="GO:0009253">
    <property type="term" value="P:peptidoglycan catabolic process"/>
    <property type="evidence" value="ECO:0007669"/>
    <property type="project" value="InterPro"/>
</dbReference>
<dbReference type="RefSeq" id="WP_083479517.1">
    <property type="nucleotide sequence ID" value="NZ_AYYK01000004.1"/>
</dbReference>
<dbReference type="OrthoDB" id="5056238at2"/>
<dbReference type="InterPro" id="IPR017853">
    <property type="entry name" value="GH"/>
</dbReference>
<dbReference type="EMBL" id="AYYK01000004">
    <property type="protein sequence ID" value="KRM79414.1"/>
    <property type="molecule type" value="Genomic_DNA"/>
</dbReference>
<evidence type="ECO:0000259" key="3">
    <source>
        <dbReference type="Pfam" id="PF06605"/>
    </source>
</evidence>
<sequence>MYRVTVRQGFNGDEHTIHSEFNNDTKLLTGKITKNVGSIDSFQFSISPKSPYYNSFTGLTTFVKVTNTTLNKVLFEGRVLPTTDSMESSGILNKEVTCEGLLAFLHDSVQDYYALQNNDLRSFLQRMIDAHNKQVDSYKKIKLGVVTVTSPSDNVYKSIDDAKTTYETIQEKLIDKYGGEIRLRHESDGLYLDYMPVIGVKSNQDIRLTSNLVSLKRTIDPSTMYSIIKPLGARAESTGETETNSEISQPRLTIETVNNGSPFLYSQKMIDKIGRVVMPVTWDDVKTASILKSKAQQTLDSQKEIKEQFQITAVDLSMIHKDVDDFDCGNYHRVINPLQAINEDLRIVGQSIDICSPVSSTLSIGDKLLSQEQYEIILRKQQEQKLQQAQVKMNQLSTSALEASRQAQEAINTANDAKTTAAQFEASQSDQDKQITDLVELVKQLQDQINVDKGYYEGVIIDVSEFQGSINWAQVVSGGLALSVIRIQSGSSHIDETYATNIPNAISAGANYAVYAYFSAVSAADAEVEANDFYNRAQSAVGSRKQPRFWMIDVEANSVTSGTLTAAVTAYMNKLNSLGVPDSKIVIYVSNALYPSIDTSRTMIWIPSYGANDGTVGNSTKPLYPYDLWQYTSVGSVNGILGNVDMNTEPSSRFKEAYLRKE</sequence>
<gene>
    <name evidence="4" type="ORF">FC84_GL001590</name>
</gene>
<dbReference type="PATRIC" id="fig|1423738.3.peg.1608"/>
<feature type="coiled-coil region" evidence="2">
    <location>
        <begin position="379"/>
        <end position="406"/>
    </location>
</feature>
<comment type="similarity">
    <text evidence="1">Belongs to the glycosyl hydrolase 25 family.</text>
</comment>
<evidence type="ECO:0000256" key="1">
    <source>
        <dbReference type="ARBA" id="ARBA00010646"/>
    </source>
</evidence>
<dbReference type="STRING" id="1423738.FC84_GL001590"/>
<dbReference type="AlphaFoldDB" id="A0A0R2BTW7"/>
<keyword evidence="5" id="KW-1185">Reference proteome</keyword>
<reference evidence="4 5" key="1">
    <citation type="journal article" date="2015" name="Genome Announc.">
        <title>Expanding the biotechnology potential of lactobacilli through comparative genomics of 213 strains and associated genera.</title>
        <authorList>
            <person name="Sun Z."/>
            <person name="Harris H.M."/>
            <person name="McCann A."/>
            <person name="Guo C."/>
            <person name="Argimon S."/>
            <person name="Zhang W."/>
            <person name="Yang X."/>
            <person name="Jeffery I.B."/>
            <person name="Cooney J.C."/>
            <person name="Kagawa T.F."/>
            <person name="Liu W."/>
            <person name="Song Y."/>
            <person name="Salvetti E."/>
            <person name="Wrobel A."/>
            <person name="Rasinkangas P."/>
            <person name="Parkhill J."/>
            <person name="Rea M.C."/>
            <person name="O'Sullivan O."/>
            <person name="Ritari J."/>
            <person name="Douillard F.P."/>
            <person name="Paul Ross R."/>
            <person name="Yang R."/>
            <person name="Briner A.E."/>
            <person name="Felis G.E."/>
            <person name="de Vos W.M."/>
            <person name="Barrangou R."/>
            <person name="Klaenhammer T.R."/>
            <person name="Caufield P.W."/>
            <person name="Cui Y."/>
            <person name="Zhang H."/>
            <person name="O'Toole P.W."/>
        </authorList>
    </citation>
    <scope>NUCLEOTIDE SEQUENCE [LARGE SCALE GENOMIC DNA]</scope>
    <source>
        <strain evidence="4 5">DSM 20335</strain>
    </source>
</reference>
<evidence type="ECO:0000313" key="5">
    <source>
        <dbReference type="Proteomes" id="UP000051813"/>
    </source>
</evidence>
<dbReference type="PROSITE" id="PS51904">
    <property type="entry name" value="GLYCOSYL_HYDROL_F25_2"/>
    <property type="match status" value="1"/>
</dbReference>
<dbReference type="GO" id="GO:0016052">
    <property type="term" value="P:carbohydrate catabolic process"/>
    <property type="evidence" value="ECO:0007669"/>
    <property type="project" value="TreeGrafter"/>
</dbReference>
<dbReference type="GO" id="GO:0016998">
    <property type="term" value="P:cell wall macromolecule catabolic process"/>
    <property type="evidence" value="ECO:0007669"/>
    <property type="project" value="InterPro"/>
</dbReference>
<feature type="domain" description="Tail spike" evidence="3">
    <location>
        <begin position="161"/>
        <end position="370"/>
    </location>
</feature>
<protein>
    <recommendedName>
        <fullName evidence="3">Tail spike domain-containing protein</fullName>
    </recommendedName>
</protein>
<dbReference type="PANTHER" id="PTHR34135">
    <property type="entry name" value="LYSOZYME"/>
    <property type="match status" value="1"/>
</dbReference>
<keyword evidence="2" id="KW-0175">Coiled coil</keyword>
<organism evidence="4 5">
    <name type="scientific">Lapidilactobacillus dextrinicus DSM 20335</name>
    <dbReference type="NCBI Taxonomy" id="1423738"/>
    <lineage>
        <taxon>Bacteria</taxon>
        <taxon>Bacillati</taxon>
        <taxon>Bacillota</taxon>
        <taxon>Bacilli</taxon>
        <taxon>Lactobacillales</taxon>
        <taxon>Lactobacillaceae</taxon>
        <taxon>Lapidilactobacillus</taxon>
    </lineage>
</organism>
<dbReference type="Pfam" id="PF01183">
    <property type="entry name" value="Glyco_hydro_25"/>
    <property type="match status" value="1"/>
</dbReference>
<dbReference type="InterPro" id="IPR010572">
    <property type="entry name" value="Tail_dom"/>
</dbReference>
<evidence type="ECO:0000313" key="4">
    <source>
        <dbReference type="EMBL" id="KRM79414.1"/>
    </source>
</evidence>
<proteinExistence type="inferred from homology"/>
<evidence type="ECO:0000256" key="2">
    <source>
        <dbReference type="SAM" id="Coils"/>
    </source>
</evidence>
<dbReference type="InterPro" id="IPR002053">
    <property type="entry name" value="Glyco_hydro_25"/>
</dbReference>